<evidence type="ECO:0000313" key="1">
    <source>
        <dbReference type="EMBL" id="OGZ01325.1"/>
    </source>
</evidence>
<gene>
    <name evidence="1" type="ORF">A2946_00315</name>
</gene>
<sequence length="73" mass="7584">MSILEGVLCVIALLLVLFSLRPILRAARTAKNVAHAVGQAVADGKRDASDSCPIIEADEMDDAQFMKGVGGSG</sequence>
<comment type="caution">
    <text evidence="1">The sequence shown here is derived from an EMBL/GenBank/DDBJ whole genome shotgun (WGS) entry which is preliminary data.</text>
</comment>
<organism evidence="1 2">
    <name type="scientific">Candidatus Liptonbacteria bacterium RIFCSPLOWO2_01_FULL_53_13</name>
    <dbReference type="NCBI Taxonomy" id="1798651"/>
    <lineage>
        <taxon>Bacteria</taxon>
        <taxon>Candidatus Liptoniibacteriota</taxon>
    </lineage>
</organism>
<dbReference type="AlphaFoldDB" id="A0A1G2CIW7"/>
<proteinExistence type="predicted"/>
<protein>
    <submittedName>
        <fullName evidence="1">Uncharacterized protein</fullName>
    </submittedName>
</protein>
<reference evidence="1 2" key="1">
    <citation type="journal article" date="2016" name="Nat. Commun.">
        <title>Thousands of microbial genomes shed light on interconnected biogeochemical processes in an aquifer system.</title>
        <authorList>
            <person name="Anantharaman K."/>
            <person name="Brown C.T."/>
            <person name="Hug L.A."/>
            <person name="Sharon I."/>
            <person name="Castelle C.J."/>
            <person name="Probst A.J."/>
            <person name="Thomas B.C."/>
            <person name="Singh A."/>
            <person name="Wilkins M.J."/>
            <person name="Karaoz U."/>
            <person name="Brodie E.L."/>
            <person name="Williams K.H."/>
            <person name="Hubbard S.S."/>
            <person name="Banfield J.F."/>
        </authorList>
    </citation>
    <scope>NUCLEOTIDE SEQUENCE [LARGE SCALE GENOMIC DNA]</scope>
</reference>
<accession>A0A1G2CIW7</accession>
<dbReference type="Proteomes" id="UP000178348">
    <property type="component" value="Unassembled WGS sequence"/>
</dbReference>
<evidence type="ECO:0000313" key="2">
    <source>
        <dbReference type="Proteomes" id="UP000178348"/>
    </source>
</evidence>
<name>A0A1G2CIW7_9BACT</name>
<dbReference type="EMBL" id="MHLB01000042">
    <property type="protein sequence ID" value="OGZ01325.1"/>
    <property type="molecule type" value="Genomic_DNA"/>
</dbReference>